<evidence type="ECO:0000256" key="3">
    <source>
        <dbReference type="ARBA" id="ARBA00022787"/>
    </source>
</evidence>
<dbReference type="AlphaFoldDB" id="A0A9P4JP68"/>
<feature type="compositionally biased region" description="Basic and acidic residues" evidence="6">
    <location>
        <begin position="66"/>
        <end position="80"/>
    </location>
</feature>
<dbReference type="SUPFAM" id="SSF52540">
    <property type="entry name" value="P-loop containing nucleoside triphosphate hydrolases"/>
    <property type="match status" value="1"/>
</dbReference>
<dbReference type="Gene3D" id="1.10.8.60">
    <property type="match status" value="1"/>
</dbReference>
<dbReference type="InterPro" id="IPR003960">
    <property type="entry name" value="ATPase_AAA_CS"/>
</dbReference>
<dbReference type="SMART" id="SM00382">
    <property type="entry name" value="AAA"/>
    <property type="match status" value="1"/>
</dbReference>
<dbReference type="InterPro" id="IPR027417">
    <property type="entry name" value="P-loop_NTPase"/>
</dbReference>
<dbReference type="Proteomes" id="UP000799536">
    <property type="component" value="Unassembled WGS sequence"/>
</dbReference>
<feature type="region of interest" description="Disordered" evidence="6">
    <location>
        <begin position="44"/>
        <end position="94"/>
    </location>
</feature>
<dbReference type="GO" id="GO:0016887">
    <property type="term" value="F:ATP hydrolysis activity"/>
    <property type="evidence" value="ECO:0007669"/>
    <property type="project" value="InterPro"/>
</dbReference>
<dbReference type="InterPro" id="IPR003593">
    <property type="entry name" value="AAA+_ATPase"/>
</dbReference>
<dbReference type="Pfam" id="PF24581">
    <property type="entry name" value="DUF7608"/>
    <property type="match status" value="1"/>
</dbReference>
<feature type="domain" description="AAA+ ATPase" evidence="7">
    <location>
        <begin position="836"/>
        <end position="970"/>
    </location>
</feature>
<evidence type="ECO:0000256" key="6">
    <source>
        <dbReference type="SAM" id="MobiDB-lite"/>
    </source>
</evidence>
<dbReference type="InterPro" id="IPR056027">
    <property type="entry name" value="DUF7608"/>
</dbReference>
<dbReference type="InterPro" id="IPR041569">
    <property type="entry name" value="AAA_lid_3"/>
</dbReference>
<feature type="region of interest" description="Disordered" evidence="6">
    <location>
        <begin position="444"/>
        <end position="484"/>
    </location>
</feature>
<evidence type="ECO:0000256" key="2">
    <source>
        <dbReference type="ARBA" id="ARBA00022741"/>
    </source>
</evidence>
<protein>
    <submittedName>
        <fullName evidence="8">AAA-domain-containing protein</fullName>
    </submittedName>
</protein>
<evidence type="ECO:0000256" key="1">
    <source>
        <dbReference type="ARBA" id="ARBA00004572"/>
    </source>
</evidence>
<name>A0A9P4JP68_9PLEO</name>
<accession>A0A9P4JP68</accession>
<evidence type="ECO:0000256" key="4">
    <source>
        <dbReference type="ARBA" id="ARBA00022840"/>
    </source>
</evidence>
<dbReference type="EMBL" id="ML994019">
    <property type="protein sequence ID" value="KAF2200502.1"/>
    <property type="molecule type" value="Genomic_DNA"/>
</dbReference>
<dbReference type="PROSITE" id="PS00674">
    <property type="entry name" value="AAA"/>
    <property type="match status" value="1"/>
</dbReference>
<comment type="subcellular location">
    <subcellularLocation>
        <location evidence="1">Mitochondrion outer membrane</location>
        <topology evidence="1">Single-pass membrane protein</topology>
    </subcellularLocation>
</comment>
<dbReference type="Pfam" id="PF17862">
    <property type="entry name" value="AAA_lid_3"/>
    <property type="match status" value="1"/>
</dbReference>
<keyword evidence="3" id="KW-1000">Mitochondrion outer membrane</keyword>
<feature type="compositionally biased region" description="Polar residues" evidence="6">
    <location>
        <begin position="749"/>
        <end position="761"/>
    </location>
</feature>
<evidence type="ECO:0000313" key="8">
    <source>
        <dbReference type="EMBL" id="KAF2200502.1"/>
    </source>
</evidence>
<feature type="compositionally biased region" description="Low complexity" evidence="6">
    <location>
        <begin position="45"/>
        <end position="58"/>
    </location>
</feature>
<dbReference type="Gene3D" id="3.40.50.300">
    <property type="entry name" value="P-loop containing nucleotide triphosphate hydrolases"/>
    <property type="match status" value="1"/>
</dbReference>
<sequence length="1157" mass="128292">MQAVVWPTVRAASKSRTPARFIKGRRYPTISKPRFLHFTAWRLQTPTSSPNPDNNNPTEQNVPPVGEKDGAVEQRERGGVPEDPEALARKLQQSREMVRRYGSALKRTQRRNRTQDLPPIHIPNWFLENRVWLRENHPTATKGPMRRRDCVISISDKESGEQGALSYPFWNSERATAVLGQTVKFMLNKGLKKDEIERFVSYIKLSTAIQSEAQAKAKGGEGGDKPFTEREKAELLLNNNVSPIVLAEIRATVAAALSCVNTGSVAAFPTAKTNVILQGTTADSEQMLHMIIKTLVDDMGADLVSLDALDLAQIAGDYLGEGPEPSPNSIRSLGYETYKVERDLETSIQEMVNQEVEDKETEAQEQEENSQPAQFGIAKFPMPKIVLDVRGGSPLLKALGLGGQETQIQNIGDSHSQFAPVQTQAERLEDLKLSALLEALIDANETKRERKPTKDTSKEGIPPPTQESSPSSKEEPKFFDFSTSSSEPFRVDFESLLSENIRTRPEFEVHIGPPSHTPLLPSKPVIIRIKDIKELNATSYGSRILQKLEDIVRKRRSEGQSILILGTTSSMQLIPEMTPEGITGIQSDDSTSYSRTIVVPKTKNDEFLDAWSLVNIEEFTSTDELGISSSAKAKSIRINLRHVHDMIRNLDPGSWKKLRDPFAIRQDDAFVRILPKPFSHRVLSYDEVHRIALTAHGLHLQHPSSPHLTWAHIALAAQLLRVSDRVKYDFCWQSQAVDGHSKVEPEQISEASGDSTKTQPEASKPDKTQQNIDKIIKNATKHEKGLVRGIINPANIKTTFGHVHVPKETVEAVRTLTSLSLLRPDAFNYGVLATDKISGVLLYGPPGTGKTLLAKAVAKESGATVLEVSGSEINDKYVGEGEKNVTAIFSLARKLSPCVVFLDEADAIFGSRDGGRHRVSHRDVLNQFLKEWDGLNDLSVFVMVATNRPFDLDDAVIRRLPRRLLVDLPTEQDRKKILEIHLRDEQLDPAVDVAELAKRTPLYSGSDLKNMAVAAALACVREENEQAAIAAAKELAELSVTSPSEAPSFEPSSSVVFESLNTSRFPLPPSTTSPTSPGPILSPNIKYTFPAKRTLRPHHFEKALQEISASISEDMTSLNAIKKFDEQFGDRRGRRKRSPYGFGVAPEKDDRAARVRG</sequence>
<dbReference type="InterPro" id="IPR003959">
    <property type="entry name" value="ATPase_AAA_core"/>
</dbReference>
<keyword evidence="3" id="KW-0472">Membrane</keyword>
<comment type="caution">
    <text evidence="8">The sequence shown here is derived from an EMBL/GenBank/DDBJ whole genome shotgun (WGS) entry which is preliminary data.</text>
</comment>
<evidence type="ECO:0000256" key="5">
    <source>
        <dbReference type="ARBA" id="ARBA00023128"/>
    </source>
</evidence>
<keyword evidence="5" id="KW-0496">Mitochondrion</keyword>
<organism evidence="8 9">
    <name type="scientific">Delitschia confertaspora ATCC 74209</name>
    <dbReference type="NCBI Taxonomy" id="1513339"/>
    <lineage>
        <taxon>Eukaryota</taxon>
        <taxon>Fungi</taxon>
        <taxon>Dikarya</taxon>
        <taxon>Ascomycota</taxon>
        <taxon>Pezizomycotina</taxon>
        <taxon>Dothideomycetes</taxon>
        <taxon>Pleosporomycetidae</taxon>
        <taxon>Pleosporales</taxon>
        <taxon>Delitschiaceae</taxon>
        <taxon>Delitschia</taxon>
    </lineage>
</organism>
<dbReference type="PANTHER" id="PTHR45644:SF56">
    <property type="entry name" value="AAA ATPASE, PUTATIVE (AFU_ORTHOLOGUE AFUA_2G12920)-RELATED"/>
    <property type="match status" value="1"/>
</dbReference>
<dbReference type="GO" id="GO:0005524">
    <property type="term" value="F:ATP binding"/>
    <property type="evidence" value="ECO:0007669"/>
    <property type="project" value="UniProtKB-KW"/>
</dbReference>
<keyword evidence="9" id="KW-1185">Reference proteome</keyword>
<dbReference type="PANTHER" id="PTHR45644">
    <property type="entry name" value="AAA ATPASE, PUTATIVE (AFU_ORTHOLOGUE AFUA_2G12920)-RELATED-RELATED"/>
    <property type="match status" value="1"/>
</dbReference>
<keyword evidence="2" id="KW-0547">Nucleotide-binding</keyword>
<feature type="compositionally biased region" description="Basic and acidic residues" evidence="6">
    <location>
        <begin position="444"/>
        <end position="458"/>
    </location>
</feature>
<dbReference type="GO" id="GO:0005741">
    <property type="term" value="C:mitochondrial outer membrane"/>
    <property type="evidence" value="ECO:0007669"/>
    <property type="project" value="UniProtKB-SubCell"/>
</dbReference>
<evidence type="ECO:0000313" key="9">
    <source>
        <dbReference type="Proteomes" id="UP000799536"/>
    </source>
</evidence>
<gene>
    <name evidence="8" type="ORF">GQ43DRAFT_417843</name>
</gene>
<feature type="region of interest" description="Disordered" evidence="6">
    <location>
        <begin position="1128"/>
        <end position="1157"/>
    </location>
</feature>
<keyword evidence="4" id="KW-0067">ATP-binding</keyword>
<dbReference type="Pfam" id="PF00004">
    <property type="entry name" value="AAA"/>
    <property type="match status" value="1"/>
</dbReference>
<evidence type="ECO:0000259" key="7">
    <source>
        <dbReference type="SMART" id="SM00382"/>
    </source>
</evidence>
<reference evidence="8" key="1">
    <citation type="journal article" date="2020" name="Stud. Mycol.">
        <title>101 Dothideomycetes genomes: a test case for predicting lifestyles and emergence of pathogens.</title>
        <authorList>
            <person name="Haridas S."/>
            <person name="Albert R."/>
            <person name="Binder M."/>
            <person name="Bloem J."/>
            <person name="Labutti K."/>
            <person name="Salamov A."/>
            <person name="Andreopoulos B."/>
            <person name="Baker S."/>
            <person name="Barry K."/>
            <person name="Bills G."/>
            <person name="Bluhm B."/>
            <person name="Cannon C."/>
            <person name="Castanera R."/>
            <person name="Culley D."/>
            <person name="Daum C."/>
            <person name="Ezra D."/>
            <person name="Gonzalez J."/>
            <person name="Henrissat B."/>
            <person name="Kuo A."/>
            <person name="Liang C."/>
            <person name="Lipzen A."/>
            <person name="Lutzoni F."/>
            <person name="Magnuson J."/>
            <person name="Mondo S."/>
            <person name="Nolan M."/>
            <person name="Ohm R."/>
            <person name="Pangilinan J."/>
            <person name="Park H.-J."/>
            <person name="Ramirez L."/>
            <person name="Alfaro M."/>
            <person name="Sun H."/>
            <person name="Tritt A."/>
            <person name="Yoshinaga Y."/>
            <person name="Zwiers L.-H."/>
            <person name="Turgeon B."/>
            <person name="Goodwin S."/>
            <person name="Spatafora J."/>
            <person name="Crous P."/>
            <person name="Grigoriev I."/>
        </authorList>
    </citation>
    <scope>NUCLEOTIDE SEQUENCE</scope>
    <source>
        <strain evidence="8">ATCC 74209</strain>
    </source>
</reference>
<dbReference type="OrthoDB" id="39734at2759"/>
<dbReference type="InterPro" id="IPR051701">
    <property type="entry name" value="Mito_OM_Translocase_MSP1"/>
</dbReference>
<feature type="compositionally biased region" description="Basic and acidic residues" evidence="6">
    <location>
        <begin position="1146"/>
        <end position="1157"/>
    </location>
</feature>
<feature type="region of interest" description="Disordered" evidence="6">
    <location>
        <begin position="742"/>
        <end position="770"/>
    </location>
</feature>
<proteinExistence type="predicted"/>